<feature type="compositionally biased region" description="Basic and acidic residues" evidence="10">
    <location>
        <begin position="18"/>
        <end position="29"/>
    </location>
</feature>
<feature type="domain" description="IpaB/BipB/SctE N-terminal" evidence="13">
    <location>
        <begin position="95"/>
        <end position="242"/>
    </location>
</feature>
<gene>
    <name evidence="14" type="primary">sipB</name>
    <name evidence="14" type="ORF">PS880_00176</name>
</gene>
<dbReference type="GO" id="GO:0033644">
    <property type="term" value="C:host cell membrane"/>
    <property type="evidence" value="ECO:0007669"/>
    <property type="project" value="UniProtKB-SubCell"/>
</dbReference>
<feature type="transmembrane region" description="Helical" evidence="11">
    <location>
        <begin position="414"/>
        <end position="439"/>
    </location>
</feature>
<evidence type="ECO:0000256" key="5">
    <source>
        <dbReference type="ARBA" id="ARBA00022870"/>
    </source>
</evidence>
<keyword evidence="6 11" id="KW-1133">Transmembrane helix</keyword>
<keyword evidence="7" id="KW-0843">Virulence</keyword>
<dbReference type="Gene3D" id="1.20.120.330">
    <property type="entry name" value="Nucleotidyltransferases domain 2"/>
    <property type="match status" value="2"/>
</dbReference>
<dbReference type="InterPro" id="IPR032391">
    <property type="entry name" value="IpaB/BipB/SctE_N"/>
</dbReference>
<dbReference type="AlphaFoldDB" id="A0A5E7GAY6"/>
<evidence type="ECO:0000256" key="2">
    <source>
        <dbReference type="ARBA" id="ARBA00004613"/>
    </source>
</evidence>
<dbReference type="EMBL" id="CABVIH010000001">
    <property type="protein sequence ID" value="VVO48534.1"/>
    <property type="molecule type" value="Genomic_DNA"/>
</dbReference>
<evidence type="ECO:0000313" key="14">
    <source>
        <dbReference type="EMBL" id="VVO48534.1"/>
    </source>
</evidence>
<feature type="region of interest" description="Disordered" evidence="10">
    <location>
        <begin position="1"/>
        <end position="29"/>
    </location>
</feature>
<evidence type="ECO:0000256" key="6">
    <source>
        <dbReference type="ARBA" id="ARBA00022989"/>
    </source>
</evidence>
<dbReference type="PRINTS" id="PR01375">
    <property type="entry name" value="BACINVASINB"/>
</dbReference>
<comment type="similarity">
    <text evidence="9">Belongs to the SctE/SipB/YopB family.</text>
</comment>
<dbReference type="GO" id="GO:0005576">
    <property type="term" value="C:extracellular region"/>
    <property type="evidence" value="ECO:0007669"/>
    <property type="project" value="UniProtKB-SubCell"/>
</dbReference>
<dbReference type="Proteomes" id="UP000375525">
    <property type="component" value="Unassembled WGS sequence"/>
</dbReference>
<organism evidence="14 15">
    <name type="scientific">Pseudomonas fluorescens</name>
    <dbReference type="NCBI Taxonomy" id="294"/>
    <lineage>
        <taxon>Bacteria</taxon>
        <taxon>Pseudomonadati</taxon>
        <taxon>Pseudomonadota</taxon>
        <taxon>Gammaproteobacteria</taxon>
        <taxon>Pseudomonadales</taxon>
        <taxon>Pseudomonadaceae</taxon>
        <taxon>Pseudomonas</taxon>
    </lineage>
</organism>
<comment type="subcellular location">
    <subcellularLocation>
        <location evidence="1">Host membrane</location>
        <topology evidence="1">Multi-pass membrane protein</topology>
    </subcellularLocation>
    <subcellularLocation>
        <location evidence="2">Secreted</location>
    </subcellularLocation>
</comment>
<evidence type="ECO:0000256" key="4">
    <source>
        <dbReference type="ARBA" id="ARBA00022692"/>
    </source>
</evidence>
<sequence>MTNIGQGHGPYTIPTHTTNREDALGGAEKSRYADASSQLAKTKEYLRAADTVLVNLKAVTYTNPSQTTGPVFAERPLLAAPAPRADGGRETEGDRFTFLMASLIALLGDVSVEGLKNRLEVLRSNAQSASEGHLARSETYQAAVAELNAAVGAAGKSQEQLDRAKAGADHAAQQVTEAEQQLANATPGSPEEAQARAALDVARGKLAVANQLLDTAKAVHLEAVRVAGVAAQKAETLAQTLTGKEPMADKIEQGMKSQLNAAATMMLLMMQFAELMGESAENKLKSEQELFLAMQTARQEHLETKSEEYLKEVKQAEATSKAMSCIGKILGAILTVVSVVGAAFTGGASLALAAVGVALMVADLVVKELTGVSFMEEMMKPLMENVLGPLMKAIGKAIGDVLKALGVDAKSADMAGMILGAIIGAVAMIAVLAVVVVVGKGAASKLATKVGDMLGKMVSKMVPDILKQLGKGVSKGFTQVMTRVRGTMGLQSDKLSLAQYGARLDAGVSIAQGSTAVVQSGLGVATGVHQERAAGKMAEVKLTMAISEAAREFLSRAVENFDHSMKRKATSSNK</sequence>
<evidence type="ECO:0000256" key="10">
    <source>
        <dbReference type="SAM" id="MobiDB-lite"/>
    </source>
</evidence>
<evidence type="ECO:0000256" key="11">
    <source>
        <dbReference type="SAM" id="Phobius"/>
    </source>
</evidence>
<name>A0A5E7GAY6_PSEFL</name>
<evidence type="ECO:0000259" key="13">
    <source>
        <dbReference type="Pfam" id="PF16535"/>
    </source>
</evidence>
<evidence type="ECO:0000256" key="3">
    <source>
        <dbReference type="ARBA" id="ARBA00022525"/>
    </source>
</evidence>
<evidence type="ECO:0000256" key="9">
    <source>
        <dbReference type="ARBA" id="ARBA00035640"/>
    </source>
</evidence>
<feature type="transmembrane region" description="Helical" evidence="11">
    <location>
        <begin position="329"/>
        <end position="362"/>
    </location>
</feature>
<evidence type="ECO:0000256" key="7">
    <source>
        <dbReference type="ARBA" id="ARBA00023026"/>
    </source>
</evidence>
<dbReference type="RefSeq" id="WP_191624620.1">
    <property type="nucleotide sequence ID" value="NZ_CABVIH010000001.1"/>
</dbReference>
<dbReference type="InterPro" id="IPR006972">
    <property type="entry name" value="BipB-like_C"/>
</dbReference>
<evidence type="ECO:0000256" key="8">
    <source>
        <dbReference type="ARBA" id="ARBA00023136"/>
    </source>
</evidence>
<dbReference type="GO" id="GO:0016020">
    <property type="term" value="C:membrane"/>
    <property type="evidence" value="ECO:0007669"/>
    <property type="project" value="InterPro"/>
</dbReference>
<keyword evidence="5" id="KW-1043">Host membrane</keyword>
<keyword evidence="4 11" id="KW-0812">Transmembrane</keyword>
<evidence type="ECO:0000256" key="1">
    <source>
        <dbReference type="ARBA" id="ARBA00004301"/>
    </source>
</evidence>
<dbReference type="Pfam" id="PF04888">
    <property type="entry name" value="SseC"/>
    <property type="match status" value="1"/>
</dbReference>
<dbReference type="Pfam" id="PF16535">
    <property type="entry name" value="T3SSipB"/>
    <property type="match status" value="1"/>
</dbReference>
<reference evidence="14 15" key="1">
    <citation type="submission" date="2019-09" db="EMBL/GenBank/DDBJ databases">
        <authorList>
            <person name="Chandra G."/>
            <person name="Truman W A."/>
        </authorList>
    </citation>
    <scope>NUCLEOTIDE SEQUENCE [LARGE SCALE GENOMIC DNA]</scope>
    <source>
        <strain evidence="14">PS880</strain>
    </source>
</reference>
<evidence type="ECO:0000313" key="15">
    <source>
        <dbReference type="Proteomes" id="UP000375525"/>
    </source>
</evidence>
<accession>A0A5E7GAY6</accession>
<keyword evidence="8 11" id="KW-0472">Membrane</keyword>
<keyword evidence="3" id="KW-0964">Secreted</keyword>
<proteinExistence type="inferred from homology"/>
<evidence type="ECO:0000259" key="12">
    <source>
        <dbReference type="Pfam" id="PF04888"/>
    </source>
</evidence>
<feature type="domain" description="Translocator protein BipB-like C-terminal" evidence="12">
    <location>
        <begin position="268"/>
        <end position="571"/>
    </location>
</feature>
<protein>
    <submittedName>
        <fullName evidence="14">Cell invasion protein SipB</fullName>
    </submittedName>
</protein>
<dbReference type="InterPro" id="IPR003895">
    <property type="entry name" value="T3SS_SctE/BipB"/>
</dbReference>